<dbReference type="InterPro" id="IPR000182">
    <property type="entry name" value="GNAT_dom"/>
</dbReference>
<dbReference type="RefSeq" id="WP_000776869.1">
    <property type="nucleotide sequence ID" value="NZ_CAACXY010000001.1"/>
</dbReference>
<protein>
    <submittedName>
        <fullName evidence="1">Acetyltransferase</fullName>
    </submittedName>
</protein>
<organism evidence="1 2">
    <name type="scientific">Streptococcus agalactiae</name>
    <dbReference type="NCBI Taxonomy" id="1311"/>
    <lineage>
        <taxon>Bacteria</taxon>
        <taxon>Bacillati</taxon>
        <taxon>Bacillota</taxon>
        <taxon>Bacilli</taxon>
        <taxon>Lactobacillales</taxon>
        <taxon>Streptococcaceae</taxon>
        <taxon>Streptococcus</taxon>
    </lineage>
</organism>
<keyword evidence="1" id="KW-0808">Transferase</keyword>
<accession>A0A2X2LJB3</accession>
<gene>
    <name evidence="1" type="ORF">NCTC8181_01334</name>
</gene>
<evidence type="ECO:0000313" key="2">
    <source>
        <dbReference type="Proteomes" id="UP000250200"/>
    </source>
</evidence>
<comment type="caution">
    <text evidence="1">The sequence shown here is derived from an EMBL/GenBank/DDBJ whole genome shotgun (WGS) entry which is preliminary data.</text>
</comment>
<dbReference type="EMBL" id="UAVB01000001">
    <property type="protein sequence ID" value="SQA18287.1"/>
    <property type="molecule type" value="Genomic_DNA"/>
</dbReference>
<dbReference type="SUPFAM" id="SSF55729">
    <property type="entry name" value="Acyl-CoA N-acyltransferases (Nat)"/>
    <property type="match status" value="1"/>
</dbReference>
<dbReference type="GO" id="GO:0016747">
    <property type="term" value="F:acyltransferase activity, transferring groups other than amino-acyl groups"/>
    <property type="evidence" value="ECO:0007669"/>
    <property type="project" value="InterPro"/>
</dbReference>
<name>A0A2X2LJB3_STRAG</name>
<dbReference type="Gene3D" id="3.40.630.30">
    <property type="match status" value="1"/>
</dbReference>
<reference evidence="1 2" key="1">
    <citation type="submission" date="2018-06" db="EMBL/GenBank/DDBJ databases">
        <authorList>
            <consortium name="Pathogen Informatics"/>
            <person name="Doyle S."/>
        </authorList>
    </citation>
    <scope>NUCLEOTIDE SEQUENCE [LARGE SCALE GENOMIC DNA]</scope>
    <source>
        <strain evidence="1 2">NCTC8181</strain>
    </source>
</reference>
<dbReference type="AlphaFoldDB" id="A0A2X2LJB3"/>
<dbReference type="Pfam" id="PF13302">
    <property type="entry name" value="Acetyltransf_3"/>
    <property type="match status" value="1"/>
</dbReference>
<evidence type="ECO:0000313" key="1">
    <source>
        <dbReference type="EMBL" id="SQA18287.1"/>
    </source>
</evidence>
<proteinExistence type="predicted"/>
<dbReference type="InterPro" id="IPR016181">
    <property type="entry name" value="Acyl_CoA_acyltransferase"/>
</dbReference>
<dbReference type="PROSITE" id="PS51186">
    <property type="entry name" value="GNAT"/>
    <property type="match status" value="1"/>
</dbReference>
<dbReference type="Proteomes" id="UP000250200">
    <property type="component" value="Unassembled WGS sequence"/>
</dbReference>
<dbReference type="PANTHER" id="PTHR39173:SF1">
    <property type="entry name" value="ACETYLTRANSFERASE"/>
    <property type="match status" value="1"/>
</dbReference>
<dbReference type="PANTHER" id="PTHR39173">
    <property type="entry name" value="ACETYLTRANSFERASE"/>
    <property type="match status" value="1"/>
</dbReference>
<sequence length="165" mass="19082">MKLRRPVLEDKEEILAMYKEFQKESSSMDGGFYEPTMHFEDWLDHNLNMELGIGVPDNFVPYIQFVSFDNDNNAIGFLNLRLRLNDTLLEKGGHIGYSIRPRQRGKGYAKEQLKLGIEQAHLKNINEILVTCHVDNDASKSVILANGGVLEDCRHQTERYWINLK</sequence>